<evidence type="ECO:0008006" key="4">
    <source>
        <dbReference type="Google" id="ProtNLM"/>
    </source>
</evidence>
<keyword evidence="1" id="KW-1133">Transmembrane helix</keyword>
<dbReference type="Proteomes" id="UP000772618">
    <property type="component" value="Unassembled WGS sequence"/>
</dbReference>
<comment type="caution">
    <text evidence="2">The sequence shown here is derived from an EMBL/GenBank/DDBJ whole genome shotgun (WGS) entry which is preliminary data.</text>
</comment>
<protein>
    <recommendedName>
        <fullName evidence="4">Holin</fullName>
    </recommendedName>
</protein>
<accession>A0ABS5VRJ7</accession>
<keyword evidence="3" id="KW-1185">Reference proteome</keyword>
<evidence type="ECO:0000256" key="1">
    <source>
        <dbReference type="SAM" id="Phobius"/>
    </source>
</evidence>
<name>A0ABS5VRJ7_9BACT</name>
<sequence length="81" mass="9333">METQINHSNGAGNWIAFLFGVMFNFLVKFDLHHAIDYAAQAITGGLVCLVFKILGDFITHCIKRWWGQFIRWLKAKYEGRG</sequence>
<dbReference type="RefSeq" id="WP_254154034.1">
    <property type="nucleotide sequence ID" value="NZ_JAHESD010000025.1"/>
</dbReference>
<evidence type="ECO:0000313" key="2">
    <source>
        <dbReference type="EMBL" id="MBT1704070.1"/>
    </source>
</evidence>
<feature type="transmembrane region" description="Helical" evidence="1">
    <location>
        <begin position="12"/>
        <end position="31"/>
    </location>
</feature>
<reference evidence="2 3" key="1">
    <citation type="submission" date="2021-05" db="EMBL/GenBank/DDBJ databases">
        <title>A Polyphasic approach of four new species of the genus Ohtaekwangia: Ohtaekwangia histidinii sp. nov., Ohtaekwangia cretensis sp. nov., Ohtaekwangia indiensis sp. nov., Ohtaekwangia reichenbachii sp. nov. from diverse environment.</title>
        <authorList>
            <person name="Octaviana S."/>
        </authorList>
    </citation>
    <scope>NUCLEOTIDE SEQUENCE [LARGE SCALE GENOMIC DNA]</scope>
    <source>
        <strain evidence="2 3">PWU20</strain>
    </source>
</reference>
<feature type="transmembrane region" description="Helical" evidence="1">
    <location>
        <begin position="37"/>
        <end position="55"/>
    </location>
</feature>
<keyword evidence="1" id="KW-0472">Membrane</keyword>
<keyword evidence="1" id="KW-0812">Transmembrane</keyword>
<proteinExistence type="predicted"/>
<evidence type="ECO:0000313" key="3">
    <source>
        <dbReference type="Proteomes" id="UP000772618"/>
    </source>
</evidence>
<gene>
    <name evidence="2" type="ORF">KK060_12325</name>
</gene>
<organism evidence="2 3">
    <name type="scientific">Chryseosolibacter indicus</name>
    <dbReference type="NCBI Taxonomy" id="2782351"/>
    <lineage>
        <taxon>Bacteria</taxon>
        <taxon>Pseudomonadati</taxon>
        <taxon>Bacteroidota</taxon>
        <taxon>Cytophagia</taxon>
        <taxon>Cytophagales</taxon>
        <taxon>Chryseotaleaceae</taxon>
        <taxon>Chryseosolibacter</taxon>
    </lineage>
</organism>
<dbReference type="EMBL" id="JAHESD010000025">
    <property type="protein sequence ID" value="MBT1704070.1"/>
    <property type="molecule type" value="Genomic_DNA"/>
</dbReference>